<reference evidence="2" key="1">
    <citation type="submission" date="2021-06" db="EMBL/GenBank/DDBJ databases">
        <authorList>
            <person name="Kallberg Y."/>
            <person name="Tangrot J."/>
            <person name="Rosling A."/>
        </authorList>
    </citation>
    <scope>NUCLEOTIDE SEQUENCE</scope>
    <source>
        <strain evidence="2">UK204</strain>
    </source>
</reference>
<dbReference type="GO" id="GO:0003676">
    <property type="term" value="F:nucleic acid binding"/>
    <property type="evidence" value="ECO:0007669"/>
    <property type="project" value="InterPro"/>
</dbReference>
<accession>A0A9N9CEH0</accession>
<comment type="caution">
    <text evidence="2">The sequence shown here is derived from an EMBL/GenBank/DDBJ whole genome shotgun (WGS) entry which is preliminary data.</text>
</comment>
<feature type="domain" description="Piwi" evidence="1">
    <location>
        <begin position="1"/>
        <end position="89"/>
    </location>
</feature>
<proteinExistence type="predicted"/>
<keyword evidence="3" id="KW-1185">Reference proteome</keyword>
<dbReference type="Gene3D" id="3.30.420.10">
    <property type="entry name" value="Ribonuclease H-like superfamily/Ribonuclease H"/>
    <property type="match status" value="1"/>
</dbReference>
<dbReference type="InterPro" id="IPR003165">
    <property type="entry name" value="Piwi"/>
</dbReference>
<organism evidence="2 3">
    <name type="scientific">Funneliformis caledonium</name>
    <dbReference type="NCBI Taxonomy" id="1117310"/>
    <lineage>
        <taxon>Eukaryota</taxon>
        <taxon>Fungi</taxon>
        <taxon>Fungi incertae sedis</taxon>
        <taxon>Mucoromycota</taxon>
        <taxon>Glomeromycotina</taxon>
        <taxon>Glomeromycetes</taxon>
        <taxon>Glomerales</taxon>
        <taxon>Glomeraceae</taxon>
        <taxon>Funneliformis</taxon>
    </lineage>
</organism>
<dbReference type="InterPro" id="IPR036397">
    <property type="entry name" value="RNaseH_sf"/>
</dbReference>
<sequence length="89" mass="9834">MGIHVFHPAPGHDCTLPSIAGLSTSLDAKGSRYSTSILVQAGFQVTCLVWSRNQGILKILLPDLRKKTKIILLYRDGILDNQFKTVLEL</sequence>
<dbReference type="OrthoDB" id="10252740at2759"/>
<dbReference type="PROSITE" id="PS50822">
    <property type="entry name" value="PIWI"/>
    <property type="match status" value="1"/>
</dbReference>
<protein>
    <submittedName>
        <fullName evidence="2">9654_t:CDS:1</fullName>
    </submittedName>
</protein>
<gene>
    <name evidence="2" type="ORF">FCALED_LOCUS8468</name>
</gene>
<dbReference type="Proteomes" id="UP000789570">
    <property type="component" value="Unassembled WGS sequence"/>
</dbReference>
<evidence type="ECO:0000313" key="2">
    <source>
        <dbReference type="EMBL" id="CAG8598505.1"/>
    </source>
</evidence>
<evidence type="ECO:0000259" key="1">
    <source>
        <dbReference type="PROSITE" id="PS50822"/>
    </source>
</evidence>
<dbReference type="AlphaFoldDB" id="A0A9N9CEH0"/>
<name>A0A9N9CEH0_9GLOM</name>
<dbReference type="EMBL" id="CAJVPQ010002476">
    <property type="protein sequence ID" value="CAG8598505.1"/>
    <property type="molecule type" value="Genomic_DNA"/>
</dbReference>
<evidence type="ECO:0000313" key="3">
    <source>
        <dbReference type="Proteomes" id="UP000789570"/>
    </source>
</evidence>